<organism evidence="1 2">
    <name type="scientific">Oidiodendron maius (strain Zn)</name>
    <dbReference type="NCBI Taxonomy" id="913774"/>
    <lineage>
        <taxon>Eukaryota</taxon>
        <taxon>Fungi</taxon>
        <taxon>Dikarya</taxon>
        <taxon>Ascomycota</taxon>
        <taxon>Pezizomycotina</taxon>
        <taxon>Leotiomycetes</taxon>
        <taxon>Leotiomycetes incertae sedis</taxon>
        <taxon>Myxotrichaceae</taxon>
        <taxon>Oidiodendron</taxon>
    </lineage>
</organism>
<dbReference type="AlphaFoldDB" id="A0A0C3D4B4"/>
<evidence type="ECO:0000313" key="2">
    <source>
        <dbReference type="Proteomes" id="UP000054321"/>
    </source>
</evidence>
<reference evidence="2" key="2">
    <citation type="submission" date="2015-01" db="EMBL/GenBank/DDBJ databases">
        <title>Evolutionary Origins and Diversification of the Mycorrhizal Mutualists.</title>
        <authorList>
            <consortium name="DOE Joint Genome Institute"/>
            <consortium name="Mycorrhizal Genomics Consortium"/>
            <person name="Kohler A."/>
            <person name="Kuo A."/>
            <person name="Nagy L.G."/>
            <person name="Floudas D."/>
            <person name="Copeland A."/>
            <person name="Barry K.W."/>
            <person name="Cichocki N."/>
            <person name="Veneault-Fourrey C."/>
            <person name="LaButti K."/>
            <person name="Lindquist E.A."/>
            <person name="Lipzen A."/>
            <person name="Lundell T."/>
            <person name="Morin E."/>
            <person name="Murat C."/>
            <person name="Riley R."/>
            <person name="Ohm R."/>
            <person name="Sun H."/>
            <person name="Tunlid A."/>
            <person name="Henrissat B."/>
            <person name="Grigoriev I.V."/>
            <person name="Hibbett D.S."/>
            <person name="Martin F."/>
        </authorList>
    </citation>
    <scope>NUCLEOTIDE SEQUENCE [LARGE SCALE GENOMIC DNA]</scope>
    <source>
        <strain evidence="2">Zn</strain>
    </source>
</reference>
<dbReference type="HOGENOM" id="CLU_1696028_0_0_1"/>
<keyword evidence="2" id="KW-1185">Reference proteome</keyword>
<gene>
    <name evidence="1" type="ORF">OIDMADRAFT_58336</name>
</gene>
<evidence type="ECO:0000313" key="1">
    <source>
        <dbReference type="EMBL" id="KIM96772.1"/>
    </source>
</evidence>
<reference evidence="1 2" key="1">
    <citation type="submission" date="2014-04" db="EMBL/GenBank/DDBJ databases">
        <authorList>
            <consortium name="DOE Joint Genome Institute"/>
            <person name="Kuo A."/>
            <person name="Martino E."/>
            <person name="Perotto S."/>
            <person name="Kohler A."/>
            <person name="Nagy L.G."/>
            <person name="Floudas D."/>
            <person name="Copeland A."/>
            <person name="Barry K.W."/>
            <person name="Cichocki N."/>
            <person name="Veneault-Fourrey C."/>
            <person name="LaButti K."/>
            <person name="Lindquist E.A."/>
            <person name="Lipzen A."/>
            <person name="Lundell T."/>
            <person name="Morin E."/>
            <person name="Murat C."/>
            <person name="Sun H."/>
            <person name="Tunlid A."/>
            <person name="Henrissat B."/>
            <person name="Grigoriev I.V."/>
            <person name="Hibbett D.S."/>
            <person name="Martin F."/>
            <person name="Nordberg H.P."/>
            <person name="Cantor M.N."/>
            <person name="Hua S.X."/>
        </authorList>
    </citation>
    <scope>NUCLEOTIDE SEQUENCE [LARGE SCALE GENOMIC DNA]</scope>
    <source>
        <strain evidence="1 2">Zn</strain>
    </source>
</reference>
<proteinExistence type="predicted"/>
<accession>A0A0C3D4B4</accession>
<sequence length="155" mass="17116">MDQTCRLDIAVLCKPILAIVSVVYRPVTVDELVSFVDIPAGASNDESLAEIIGLSVKDFLLVEAAPKTFPSGIDDVHYSIFSRSLRVVSWKLKCNIYGLGAPGFPIDQVTPPDPDPLAAGQYSCVYWIHHLCDYNPSKKVDNDFQDDGLIDAFRR</sequence>
<name>A0A0C3D4B4_OIDMZ</name>
<dbReference type="STRING" id="913774.A0A0C3D4B4"/>
<protein>
    <submittedName>
        <fullName evidence="1">Uncharacterized protein</fullName>
    </submittedName>
</protein>
<dbReference type="InParanoid" id="A0A0C3D4B4"/>
<dbReference type="EMBL" id="KN832883">
    <property type="protein sequence ID" value="KIM96772.1"/>
    <property type="molecule type" value="Genomic_DNA"/>
</dbReference>
<dbReference type="Proteomes" id="UP000054321">
    <property type="component" value="Unassembled WGS sequence"/>
</dbReference>
<dbReference type="OrthoDB" id="3783534at2759"/>